<dbReference type="EMBL" id="FZQP02005332">
    <property type="protein sequence ID" value="VVD01359.1"/>
    <property type="molecule type" value="Genomic_DNA"/>
</dbReference>
<feature type="region of interest" description="Disordered" evidence="1">
    <location>
        <begin position="97"/>
        <end position="116"/>
    </location>
</feature>
<feature type="compositionally biased region" description="Polar residues" evidence="1">
    <location>
        <begin position="100"/>
        <end position="116"/>
    </location>
</feature>
<keyword evidence="3" id="KW-1185">Reference proteome</keyword>
<name>A0A5E4QVW7_9NEOP</name>
<evidence type="ECO:0000313" key="3">
    <source>
        <dbReference type="Proteomes" id="UP000324832"/>
    </source>
</evidence>
<sequence>MEQLAGRHWFSYVDRTVTTDLLEKLTAEFLHIFDKCPSRLKKKMMTMSNTTRRIRRTRGRSIHRSTGRRSTPWPTAMRSRNHSTKTPSTTTRWLCASYHPASTTTENRLQSLQRET</sequence>
<proteinExistence type="predicted"/>
<dbReference type="Gene3D" id="1.10.472.10">
    <property type="entry name" value="Cyclin-like"/>
    <property type="match status" value="1"/>
</dbReference>
<reference evidence="2 3" key="1">
    <citation type="submission" date="2017-07" db="EMBL/GenBank/DDBJ databases">
        <authorList>
            <person name="Talla V."/>
            <person name="Backstrom N."/>
        </authorList>
    </citation>
    <scope>NUCLEOTIDE SEQUENCE [LARGE SCALE GENOMIC DNA]</scope>
</reference>
<organism evidence="2 3">
    <name type="scientific">Leptidea sinapis</name>
    <dbReference type="NCBI Taxonomy" id="189913"/>
    <lineage>
        <taxon>Eukaryota</taxon>
        <taxon>Metazoa</taxon>
        <taxon>Ecdysozoa</taxon>
        <taxon>Arthropoda</taxon>
        <taxon>Hexapoda</taxon>
        <taxon>Insecta</taxon>
        <taxon>Pterygota</taxon>
        <taxon>Neoptera</taxon>
        <taxon>Endopterygota</taxon>
        <taxon>Lepidoptera</taxon>
        <taxon>Glossata</taxon>
        <taxon>Ditrysia</taxon>
        <taxon>Papilionoidea</taxon>
        <taxon>Pieridae</taxon>
        <taxon>Dismorphiinae</taxon>
        <taxon>Leptidea</taxon>
    </lineage>
</organism>
<dbReference type="AlphaFoldDB" id="A0A5E4QVW7"/>
<gene>
    <name evidence="2" type="ORF">LSINAPIS_LOCUS11799</name>
</gene>
<protein>
    <submittedName>
        <fullName evidence="2">Uncharacterized protein</fullName>
    </submittedName>
</protein>
<feature type="region of interest" description="Disordered" evidence="1">
    <location>
        <begin position="44"/>
        <end position="92"/>
    </location>
</feature>
<feature type="compositionally biased region" description="Basic residues" evidence="1">
    <location>
        <begin position="52"/>
        <end position="67"/>
    </location>
</feature>
<evidence type="ECO:0000313" key="2">
    <source>
        <dbReference type="EMBL" id="VVD01359.1"/>
    </source>
</evidence>
<dbReference type="Proteomes" id="UP000324832">
    <property type="component" value="Unassembled WGS sequence"/>
</dbReference>
<evidence type="ECO:0000256" key="1">
    <source>
        <dbReference type="SAM" id="MobiDB-lite"/>
    </source>
</evidence>
<accession>A0A5E4QVW7</accession>